<dbReference type="InterPro" id="IPR008258">
    <property type="entry name" value="Transglycosylase_SLT_dom_1"/>
</dbReference>
<name>A0A2W7I5G4_9PROT</name>
<dbReference type="RefSeq" id="WP_211314170.1">
    <property type="nucleotide sequence ID" value="NZ_QKYU01000019.1"/>
</dbReference>
<sequence>MTAFSRTLRLARPMQRGADVQAAQRWLLARGGGGALRAVDGLFGPATQRAVLGFQTASGLVADGIIGPATWARLALPADAPPETLARAAADLVGAIAPRAVLAGLEALRAPHARFGGGTRWSLGPLGVTLASGGLVVTPAHARTVRGLLADWFAQPLQAAASRTGVPVELLVACLATESAGGAATAAECAQAERHEPGFRSYEATPHRVSIGCMQTLVTTAREALGRPVTPEELRDPAVSIAAGAAYIAAQGPRTLLDPPVVACAYNAGGVYLEEGAANRWRMRQYPLGTGQHADRFCAFFNATMALLGAEPALAGTAPSFAALLR</sequence>
<dbReference type="InterPro" id="IPR036365">
    <property type="entry name" value="PGBD-like_sf"/>
</dbReference>
<feature type="domain" description="Peptidoglycan binding-like" evidence="3">
    <location>
        <begin position="16"/>
        <end position="74"/>
    </location>
</feature>
<comment type="caution">
    <text evidence="4">The sequence shown here is derived from an EMBL/GenBank/DDBJ whole genome shotgun (WGS) entry which is preliminary data.</text>
</comment>
<protein>
    <submittedName>
        <fullName evidence="4">Transglycosylase-like protein with SLT domain</fullName>
    </submittedName>
</protein>
<dbReference type="InterPro" id="IPR036366">
    <property type="entry name" value="PGBDSf"/>
</dbReference>
<evidence type="ECO:0000256" key="1">
    <source>
        <dbReference type="ARBA" id="ARBA00009387"/>
    </source>
</evidence>
<feature type="domain" description="Transglycosylase SLT" evidence="2">
    <location>
        <begin position="157"/>
        <end position="271"/>
    </location>
</feature>
<organism evidence="4 5">
    <name type="scientific">Humitalea rosea</name>
    <dbReference type="NCBI Taxonomy" id="990373"/>
    <lineage>
        <taxon>Bacteria</taxon>
        <taxon>Pseudomonadati</taxon>
        <taxon>Pseudomonadota</taxon>
        <taxon>Alphaproteobacteria</taxon>
        <taxon>Acetobacterales</taxon>
        <taxon>Roseomonadaceae</taxon>
        <taxon>Humitalea</taxon>
    </lineage>
</organism>
<dbReference type="Gene3D" id="1.10.101.10">
    <property type="entry name" value="PGBD-like superfamily/PGBD"/>
    <property type="match status" value="1"/>
</dbReference>
<evidence type="ECO:0000313" key="4">
    <source>
        <dbReference type="EMBL" id="PZW42126.1"/>
    </source>
</evidence>
<dbReference type="SUPFAM" id="SSF47090">
    <property type="entry name" value="PGBD-like"/>
    <property type="match status" value="1"/>
</dbReference>
<dbReference type="InterPro" id="IPR002477">
    <property type="entry name" value="Peptidoglycan-bd-like"/>
</dbReference>
<comment type="similarity">
    <text evidence="1">Belongs to the virb1 family.</text>
</comment>
<accession>A0A2W7I5G4</accession>
<proteinExistence type="inferred from homology"/>
<keyword evidence="5" id="KW-1185">Reference proteome</keyword>
<reference evidence="4 5" key="1">
    <citation type="submission" date="2018-06" db="EMBL/GenBank/DDBJ databases">
        <title>Genomic Encyclopedia of Archaeal and Bacterial Type Strains, Phase II (KMG-II): from individual species to whole genera.</title>
        <authorList>
            <person name="Goeker M."/>
        </authorList>
    </citation>
    <scope>NUCLEOTIDE SEQUENCE [LARGE SCALE GENOMIC DNA]</scope>
    <source>
        <strain evidence="4 5">DSM 24525</strain>
    </source>
</reference>
<dbReference type="Pfam" id="PF01464">
    <property type="entry name" value="SLT"/>
    <property type="match status" value="1"/>
</dbReference>
<evidence type="ECO:0000259" key="3">
    <source>
        <dbReference type="Pfam" id="PF01471"/>
    </source>
</evidence>
<evidence type="ECO:0000259" key="2">
    <source>
        <dbReference type="Pfam" id="PF01464"/>
    </source>
</evidence>
<dbReference type="SUPFAM" id="SSF53955">
    <property type="entry name" value="Lysozyme-like"/>
    <property type="match status" value="1"/>
</dbReference>
<dbReference type="InterPro" id="IPR023346">
    <property type="entry name" value="Lysozyme-like_dom_sf"/>
</dbReference>
<dbReference type="Proteomes" id="UP000249688">
    <property type="component" value="Unassembled WGS sequence"/>
</dbReference>
<evidence type="ECO:0000313" key="5">
    <source>
        <dbReference type="Proteomes" id="UP000249688"/>
    </source>
</evidence>
<gene>
    <name evidence="4" type="ORF">C8P66_11918</name>
</gene>
<dbReference type="Gene3D" id="1.10.530.10">
    <property type="match status" value="1"/>
</dbReference>
<dbReference type="Pfam" id="PF01471">
    <property type="entry name" value="PG_binding_1"/>
    <property type="match status" value="1"/>
</dbReference>
<dbReference type="AlphaFoldDB" id="A0A2W7I5G4"/>
<dbReference type="EMBL" id="QKYU01000019">
    <property type="protein sequence ID" value="PZW42126.1"/>
    <property type="molecule type" value="Genomic_DNA"/>
</dbReference>